<name>A0AAW1LP08_SAPOF</name>
<reference evidence="2" key="1">
    <citation type="submission" date="2024-03" db="EMBL/GenBank/DDBJ databases">
        <title>WGS assembly of Saponaria officinalis var. Norfolk2.</title>
        <authorList>
            <person name="Jenkins J."/>
            <person name="Shu S."/>
            <person name="Grimwood J."/>
            <person name="Barry K."/>
            <person name="Goodstein D."/>
            <person name="Schmutz J."/>
            <person name="Leebens-Mack J."/>
            <person name="Osbourn A."/>
        </authorList>
    </citation>
    <scope>NUCLEOTIDE SEQUENCE [LARGE SCALE GENOMIC DNA]</scope>
    <source>
        <strain evidence="2">JIC</strain>
    </source>
</reference>
<evidence type="ECO:0000313" key="3">
    <source>
        <dbReference type="Proteomes" id="UP001443914"/>
    </source>
</evidence>
<organism evidence="2 3">
    <name type="scientific">Saponaria officinalis</name>
    <name type="common">Common soapwort</name>
    <name type="synonym">Lychnis saponaria</name>
    <dbReference type="NCBI Taxonomy" id="3572"/>
    <lineage>
        <taxon>Eukaryota</taxon>
        <taxon>Viridiplantae</taxon>
        <taxon>Streptophyta</taxon>
        <taxon>Embryophyta</taxon>
        <taxon>Tracheophyta</taxon>
        <taxon>Spermatophyta</taxon>
        <taxon>Magnoliopsida</taxon>
        <taxon>eudicotyledons</taxon>
        <taxon>Gunneridae</taxon>
        <taxon>Pentapetalae</taxon>
        <taxon>Caryophyllales</taxon>
        <taxon>Caryophyllaceae</taxon>
        <taxon>Caryophylleae</taxon>
        <taxon>Saponaria</taxon>
    </lineage>
</organism>
<dbReference type="PANTHER" id="PTHR24121">
    <property type="entry name" value="NO MECHANORECEPTOR POTENTIAL C, ISOFORM D-RELATED"/>
    <property type="match status" value="1"/>
</dbReference>
<dbReference type="Gene3D" id="1.25.40.20">
    <property type="entry name" value="Ankyrin repeat-containing domain"/>
    <property type="match status" value="2"/>
</dbReference>
<keyword evidence="3" id="KW-1185">Reference proteome</keyword>
<dbReference type="SUPFAM" id="SSF48403">
    <property type="entry name" value="Ankyrin repeat"/>
    <property type="match status" value="1"/>
</dbReference>
<dbReference type="InterPro" id="IPR002110">
    <property type="entry name" value="Ankyrin_rpt"/>
</dbReference>
<comment type="caution">
    <text evidence="2">The sequence shown here is derived from an EMBL/GenBank/DDBJ whole genome shotgun (WGS) entry which is preliminary data.</text>
</comment>
<dbReference type="Pfam" id="PF12796">
    <property type="entry name" value="Ank_2"/>
    <property type="match status" value="2"/>
</dbReference>
<feature type="repeat" description="ANK" evidence="1">
    <location>
        <begin position="109"/>
        <end position="131"/>
    </location>
</feature>
<dbReference type="InterPro" id="IPR036770">
    <property type="entry name" value="Ankyrin_rpt-contain_sf"/>
</dbReference>
<keyword evidence="1" id="KW-0040">ANK repeat</keyword>
<gene>
    <name evidence="2" type="ORF">RND81_04G223700</name>
</gene>
<evidence type="ECO:0000313" key="2">
    <source>
        <dbReference type="EMBL" id="KAK9735734.1"/>
    </source>
</evidence>
<dbReference type="PANTHER" id="PTHR24121:SF21">
    <property type="entry name" value="ANKYRIN REPEAT FAMILY PROTEIN"/>
    <property type="match status" value="1"/>
</dbReference>
<dbReference type="EMBL" id="JBDFQZ010000004">
    <property type="protein sequence ID" value="KAK9735734.1"/>
    <property type="molecule type" value="Genomic_DNA"/>
</dbReference>
<evidence type="ECO:0000256" key="1">
    <source>
        <dbReference type="PROSITE-ProRule" id="PRU00023"/>
    </source>
</evidence>
<proteinExistence type="predicted"/>
<protein>
    <submittedName>
        <fullName evidence="2">Uncharacterized protein</fullName>
    </submittedName>
</protein>
<accession>A0AAW1LP08</accession>
<sequence length="308" mass="33321">MHVSATALKHCTMSTEKNLRGDDDNNDSDDGCDGAELLAAAEDGRGADVVLSIVVKNPGLIRTADPVGNTILHMAARDGDIGTVCNLIAFVEGSHDEDLKTVFMDENVDGNTALHLALKNRHREVAYHLIKAEKWTGTILNNDWITPYELAMKAGFNEVCELSAYKSTNCSARADVEIRAVKRELMGGSRIVPVQWTELYRAIKNGDEDALITGLLMSGSKELVWQQDPLGETLLHAAATAPAMGPFRQLVQFMISNGLTDAALLGNRDGNTALHLMAQSGHLSKALSLIKAAPPRFIWLSSSAMKTL</sequence>
<dbReference type="PROSITE" id="PS50297">
    <property type="entry name" value="ANK_REP_REGION"/>
    <property type="match status" value="1"/>
</dbReference>
<dbReference type="Proteomes" id="UP001443914">
    <property type="component" value="Unassembled WGS sequence"/>
</dbReference>
<dbReference type="PROSITE" id="PS50088">
    <property type="entry name" value="ANK_REPEAT"/>
    <property type="match status" value="1"/>
</dbReference>
<dbReference type="SMART" id="SM00248">
    <property type="entry name" value="ANK"/>
    <property type="match status" value="4"/>
</dbReference>
<dbReference type="AlphaFoldDB" id="A0AAW1LP08"/>